<proteinExistence type="predicted"/>
<evidence type="ECO:0000256" key="1">
    <source>
        <dbReference type="SAM" id="MobiDB-lite"/>
    </source>
</evidence>
<dbReference type="AlphaFoldDB" id="A0A4Y2H052"/>
<dbReference type="EMBL" id="BGPR01101073">
    <property type="protein sequence ID" value="GBM58465.1"/>
    <property type="molecule type" value="Genomic_DNA"/>
</dbReference>
<name>A0A4Y2H052_ARAVE</name>
<evidence type="ECO:0000313" key="3">
    <source>
        <dbReference type="Proteomes" id="UP000499080"/>
    </source>
</evidence>
<evidence type="ECO:0000313" key="2">
    <source>
        <dbReference type="EMBL" id="GBM58465.1"/>
    </source>
</evidence>
<comment type="caution">
    <text evidence="2">The sequence shown here is derived from an EMBL/GenBank/DDBJ whole genome shotgun (WGS) entry which is preliminary data.</text>
</comment>
<reference evidence="2 3" key="1">
    <citation type="journal article" date="2019" name="Sci. Rep.">
        <title>Orb-weaving spider Araneus ventricosus genome elucidates the spidroin gene catalogue.</title>
        <authorList>
            <person name="Kono N."/>
            <person name="Nakamura H."/>
            <person name="Ohtoshi R."/>
            <person name="Moran D.A.P."/>
            <person name="Shinohara A."/>
            <person name="Yoshida Y."/>
            <person name="Fujiwara M."/>
            <person name="Mori M."/>
            <person name="Tomita M."/>
            <person name="Arakawa K."/>
        </authorList>
    </citation>
    <scope>NUCLEOTIDE SEQUENCE [LARGE SCALE GENOMIC DNA]</scope>
</reference>
<dbReference type="Proteomes" id="UP000499080">
    <property type="component" value="Unassembled WGS sequence"/>
</dbReference>
<organism evidence="2 3">
    <name type="scientific">Araneus ventricosus</name>
    <name type="common">Orbweaver spider</name>
    <name type="synonym">Epeira ventricosa</name>
    <dbReference type="NCBI Taxonomy" id="182803"/>
    <lineage>
        <taxon>Eukaryota</taxon>
        <taxon>Metazoa</taxon>
        <taxon>Ecdysozoa</taxon>
        <taxon>Arthropoda</taxon>
        <taxon>Chelicerata</taxon>
        <taxon>Arachnida</taxon>
        <taxon>Araneae</taxon>
        <taxon>Araneomorphae</taxon>
        <taxon>Entelegynae</taxon>
        <taxon>Araneoidea</taxon>
        <taxon>Araneidae</taxon>
        <taxon>Araneus</taxon>
    </lineage>
</organism>
<sequence length="76" mass="7864">MTGVGSGVRALSILCPFKTDEVTLVIIGIGVQGGVRCIVVGGSGGLIVRSRLWGRRVPDSKPDSTEDTSSIVPALR</sequence>
<feature type="region of interest" description="Disordered" evidence="1">
    <location>
        <begin position="56"/>
        <end position="76"/>
    </location>
</feature>
<gene>
    <name evidence="2" type="ORF">AVEN_214220_1</name>
</gene>
<accession>A0A4Y2H052</accession>
<keyword evidence="3" id="KW-1185">Reference proteome</keyword>
<protein>
    <submittedName>
        <fullName evidence="2">Uncharacterized protein</fullName>
    </submittedName>
</protein>
<feature type="compositionally biased region" description="Polar residues" evidence="1">
    <location>
        <begin position="67"/>
        <end position="76"/>
    </location>
</feature>